<dbReference type="Pfam" id="PF00746">
    <property type="entry name" value="Gram_pos_anchor"/>
    <property type="match status" value="1"/>
</dbReference>
<feature type="chain" id="PRO_5015191856" evidence="8">
    <location>
        <begin position="30"/>
        <end position="1145"/>
    </location>
</feature>
<evidence type="ECO:0000256" key="4">
    <source>
        <dbReference type="ARBA" id="ARBA00022729"/>
    </source>
</evidence>
<feature type="compositionally biased region" description="Low complexity" evidence="6">
    <location>
        <begin position="43"/>
        <end position="58"/>
    </location>
</feature>
<keyword evidence="4 8" id="KW-0732">Signal</keyword>
<feature type="transmembrane region" description="Helical" evidence="7">
    <location>
        <begin position="1122"/>
        <end position="1140"/>
    </location>
</feature>
<dbReference type="GO" id="GO:0007155">
    <property type="term" value="P:cell adhesion"/>
    <property type="evidence" value="ECO:0007669"/>
    <property type="project" value="InterPro"/>
</dbReference>
<accession>A0A2P4R7G3</accession>
<dbReference type="InterPro" id="IPR008454">
    <property type="entry name" value="Collagen-bd_Cna-like_B-typ_dom"/>
</dbReference>
<dbReference type="InterPro" id="IPR008966">
    <property type="entry name" value="Adhesion_dom_sf"/>
</dbReference>
<feature type="domain" description="Gram-positive cocci surface proteins LPxTG" evidence="9">
    <location>
        <begin position="1112"/>
        <end position="1145"/>
    </location>
</feature>
<dbReference type="InterPro" id="IPR041171">
    <property type="entry name" value="SDR_Ig"/>
</dbReference>
<evidence type="ECO:0000313" key="10">
    <source>
        <dbReference type="EMBL" id="POH37173.1"/>
    </source>
</evidence>
<protein>
    <submittedName>
        <fullName evidence="10">Cna B-type domain-containing protein</fullName>
    </submittedName>
</protein>
<dbReference type="SUPFAM" id="SSF49478">
    <property type="entry name" value="Cna protein B-type domain"/>
    <property type="match status" value="7"/>
</dbReference>
<dbReference type="EMBL" id="PPWZ01000026">
    <property type="protein sequence ID" value="POH37173.1"/>
    <property type="molecule type" value="Genomic_DNA"/>
</dbReference>
<evidence type="ECO:0000256" key="2">
    <source>
        <dbReference type="ARBA" id="ARBA00022512"/>
    </source>
</evidence>
<evidence type="ECO:0000256" key="6">
    <source>
        <dbReference type="SAM" id="MobiDB-lite"/>
    </source>
</evidence>
<evidence type="ECO:0000256" key="1">
    <source>
        <dbReference type="ARBA" id="ARBA00004168"/>
    </source>
</evidence>
<dbReference type="Pfam" id="PF05738">
    <property type="entry name" value="Cna_B"/>
    <property type="match status" value="7"/>
</dbReference>
<keyword evidence="2" id="KW-0134">Cell wall</keyword>
<dbReference type="NCBIfam" id="TIGR01167">
    <property type="entry name" value="LPXTG_anchor"/>
    <property type="match status" value="1"/>
</dbReference>
<dbReference type="InterPro" id="IPR011252">
    <property type="entry name" value="Fibrogen-bd_dom1"/>
</dbReference>
<keyword evidence="5" id="KW-0572">Peptidoglycan-anchor</keyword>
<evidence type="ECO:0000259" key="9">
    <source>
        <dbReference type="PROSITE" id="PS50847"/>
    </source>
</evidence>
<keyword evidence="7" id="KW-1133">Transmembrane helix</keyword>
<dbReference type="InterPro" id="IPR019931">
    <property type="entry name" value="LPXTG_anchor"/>
</dbReference>
<organism evidence="10">
    <name type="scientific">Companilactobacillus formosensis</name>
    <dbReference type="NCBI Taxonomy" id="1617889"/>
    <lineage>
        <taxon>Bacteria</taxon>
        <taxon>Bacillati</taxon>
        <taxon>Bacillota</taxon>
        <taxon>Bacilli</taxon>
        <taxon>Lactobacillales</taxon>
        <taxon>Lactobacillaceae</taxon>
        <taxon>Companilactobacillus</taxon>
    </lineage>
</organism>
<keyword evidence="7" id="KW-0812">Transmembrane</keyword>
<feature type="signal peptide" evidence="8">
    <location>
        <begin position="1"/>
        <end position="29"/>
    </location>
</feature>
<feature type="region of interest" description="Disordered" evidence="6">
    <location>
        <begin position="1075"/>
        <end position="1112"/>
    </location>
</feature>
<reference evidence="10" key="1">
    <citation type="submission" date="2018-01" db="EMBL/GenBank/DDBJ databases">
        <title>Genome sequnecing of Lactobacillus formosensis KACC 18721.</title>
        <authorList>
            <person name="Kim S.-J."/>
            <person name="Heo J."/>
        </authorList>
    </citation>
    <scope>NUCLEOTIDE SEQUENCE</scope>
    <source>
        <strain evidence="10">KACC 18721</strain>
    </source>
</reference>
<feature type="compositionally biased region" description="Polar residues" evidence="6">
    <location>
        <begin position="200"/>
        <end position="210"/>
    </location>
</feature>
<feature type="region of interest" description="Disordered" evidence="6">
    <location>
        <begin position="195"/>
        <end position="216"/>
    </location>
</feature>
<dbReference type="GO" id="GO:0005518">
    <property type="term" value="F:collagen binding"/>
    <property type="evidence" value="ECO:0007669"/>
    <property type="project" value="InterPro"/>
</dbReference>
<feature type="region of interest" description="Disordered" evidence="6">
    <location>
        <begin position="629"/>
        <end position="648"/>
    </location>
</feature>
<evidence type="ECO:0000256" key="8">
    <source>
        <dbReference type="SAM" id="SignalP"/>
    </source>
</evidence>
<dbReference type="InterPro" id="IPR008456">
    <property type="entry name" value="Collagen-bd_dom"/>
</dbReference>
<dbReference type="Pfam" id="PF05737">
    <property type="entry name" value="Collagen_bind"/>
    <property type="match status" value="1"/>
</dbReference>
<name>A0A2P4R7G3_9LACO</name>
<evidence type="ECO:0000256" key="3">
    <source>
        <dbReference type="ARBA" id="ARBA00022525"/>
    </source>
</evidence>
<dbReference type="SUPFAM" id="SSF49401">
    <property type="entry name" value="Bacterial adhesins"/>
    <property type="match status" value="2"/>
</dbReference>
<dbReference type="AlphaFoldDB" id="A0A2P4R7G3"/>
<feature type="compositionally biased region" description="Low complexity" evidence="6">
    <location>
        <begin position="1075"/>
        <end position="1103"/>
    </location>
</feature>
<dbReference type="CDD" id="cd00222">
    <property type="entry name" value="CollagenBindB"/>
    <property type="match status" value="6"/>
</dbReference>
<comment type="caution">
    <text evidence="10">The sequence shown here is derived from an EMBL/GenBank/DDBJ whole genome shotgun (WGS) entry which is preliminary data.</text>
</comment>
<comment type="subcellular location">
    <subcellularLocation>
        <location evidence="1">Secreted</location>
        <location evidence="1">Cell wall</location>
        <topology evidence="1">Peptidoglycan-anchor</topology>
    </subcellularLocation>
</comment>
<gene>
    <name evidence="10" type="ORF">C2R26_04485</name>
</gene>
<dbReference type="Gene3D" id="2.60.40.1140">
    <property type="entry name" value="Collagen-binding surface protein Cna, B-type domain"/>
    <property type="match status" value="7"/>
</dbReference>
<dbReference type="Pfam" id="PF17961">
    <property type="entry name" value="Big_8"/>
    <property type="match status" value="1"/>
</dbReference>
<feature type="region of interest" description="Disordered" evidence="6">
    <location>
        <begin position="36"/>
        <end position="61"/>
    </location>
</feature>
<evidence type="ECO:0000256" key="7">
    <source>
        <dbReference type="SAM" id="Phobius"/>
    </source>
</evidence>
<proteinExistence type="predicted"/>
<sequence length="1145" mass="126144">MFKKGNNIFNLLIIVLSIFMTSSINVVNAAEGTDTPVASQANSDDSTGGSGTAATTPTTKKDWGSQLVTKVQLLNADKKPQSSFNLYEDITAYWEFATPTGGVNEGDTMTFDVPKQLTITGDQKNVPVTELAGGNQIGTASLSKAKRQVTVVFNKYAANKSKNDTVTGSIYVGTRWDTTQVSQNTKVPIDWNVTGEAINDNDSTTSSTVNPDPGQPLDPKELIGKNGTFEDIHGNTIHWVVRVNYKGEKINDAIYKDTIGHDQALLNDAEHPITIYSATPDYTAGTLTEDKTDNKFSDLKATTDANGFTVNFGTLTQPAMIEYYTSITDTDNKLSSYANTGDLLSNKDEISNYTVNQAYTTLGSDARTSDQVTSIMGHKLWQVLPDTKLPDSVTINLIQNGNAATHYAQQTVTADSNWSYAFNNLPKYDSNGNAYKYTVQEVPIDGFVSVSDSTNYDITNISKSIRKDMKVKKVWVDNNNPNRPKQIFVNLYDDKHNNVSSIDPSIKQLTLDDSNNWSGIFKNVPVSPTGHWYYSGSIATADNKSSMPAEYFELQKDNSNGARTDITIYNKLATSLTVTKDWNDNNNKNRPTEVKVQLYANDNGEGDKPLGEPVTLNEANHWSHKFGAVLDEDPTKPADPTNKLPKYDDKNKEIKYSAKEVSVPTDYSEKDTIDADGTNETITNTLDNIDDKTTSFKATKVWADNDTVKNHPDVQVQLLANGVASGAPITLSDKTSWSHTWENLPESDDNGAIKYSVKEIKVAGYTSAITYNDSQTQATITNTPTTPAGDKTSLNVQKIWNDNNNKDNLRPDKVVVHLFADNKDTGKSVTLTADNSWKGSFTDLDKGPAYTVNEDSVNNYSTKITKNSDTDFTITNTHTPKTPVTPSDDKTHLNINKVWADNNNKDNLRPDKVVVHLFADNKDTGKSVILNANNKWRGSFTDLDKDKIYTISEDSVSNYSTNITKNSDTDFTITNTQTSKTPVTPTNDKTSLHVTKIWNDNNNEDNIRPNKVIVHLFKNGVAFGDAISLNSQNNWSYTWNNLDKNNNYTVQEDSVAGYTTSQITNSNNIVITNIHTSKTPANPGNPSNSNNSDNPPSNPFVPSTPDTNYDRLPQTGAQAINIAYTIIGFIILGLTSIFIFRRKNA</sequence>
<dbReference type="Gene3D" id="2.60.40.1280">
    <property type="match status" value="1"/>
</dbReference>
<evidence type="ECO:0000256" key="5">
    <source>
        <dbReference type="ARBA" id="ARBA00023088"/>
    </source>
</evidence>
<keyword evidence="7" id="KW-0472">Membrane</keyword>
<dbReference type="Gene3D" id="2.60.40.740">
    <property type="match status" value="1"/>
</dbReference>
<dbReference type="PROSITE" id="PS50847">
    <property type="entry name" value="GRAM_POS_ANCHORING"/>
    <property type="match status" value="1"/>
</dbReference>
<keyword evidence="3" id="KW-0964">Secreted</keyword>